<protein>
    <submittedName>
        <fullName evidence="1">Uncharacterized protein</fullName>
    </submittedName>
</protein>
<sequence length="115" mass="13233">MVVQLVCCHSQILGEESFSFPRSTIEAFGLIPSSTDIVTGSLSPVLGSTIFFNKNINQQKRKDNSKMQSQQPPFYQPDLAPALRHQNDWQHFLRVWRYTCGQSERDDIHYDIGKM</sequence>
<reference evidence="1" key="1">
    <citation type="submission" date="2023-05" db="EMBL/GenBank/DDBJ databases">
        <authorList>
            <person name="Huff M."/>
        </authorList>
    </citation>
    <scope>NUCLEOTIDE SEQUENCE</scope>
</reference>
<gene>
    <name evidence="1" type="ORF">FPE_LOCUS29530</name>
</gene>
<evidence type="ECO:0000313" key="1">
    <source>
        <dbReference type="EMBL" id="CAI9782100.1"/>
    </source>
</evidence>
<name>A0AAD2ABA9_9LAMI</name>
<organism evidence="1 2">
    <name type="scientific">Fraxinus pennsylvanica</name>
    <dbReference type="NCBI Taxonomy" id="56036"/>
    <lineage>
        <taxon>Eukaryota</taxon>
        <taxon>Viridiplantae</taxon>
        <taxon>Streptophyta</taxon>
        <taxon>Embryophyta</taxon>
        <taxon>Tracheophyta</taxon>
        <taxon>Spermatophyta</taxon>
        <taxon>Magnoliopsida</taxon>
        <taxon>eudicotyledons</taxon>
        <taxon>Gunneridae</taxon>
        <taxon>Pentapetalae</taxon>
        <taxon>asterids</taxon>
        <taxon>lamiids</taxon>
        <taxon>Lamiales</taxon>
        <taxon>Oleaceae</taxon>
        <taxon>Oleeae</taxon>
        <taxon>Fraxinus</taxon>
    </lineage>
</organism>
<dbReference type="Proteomes" id="UP000834106">
    <property type="component" value="Chromosome 18"/>
</dbReference>
<proteinExistence type="predicted"/>
<evidence type="ECO:0000313" key="2">
    <source>
        <dbReference type="Proteomes" id="UP000834106"/>
    </source>
</evidence>
<dbReference type="AlphaFoldDB" id="A0AAD2ABA9"/>
<accession>A0AAD2ABA9</accession>
<keyword evidence="2" id="KW-1185">Reference proteome</keyword>
<dbReference type="EMBL" id="OU503053">
    <property type="protein sequence ID" value="CAI9782100.1"/>
    <property type="molecule type" value="Genomic_DNA"/>
</dbReference>